<reference evidence="1 2" key="1">
    <citation type="journal article" date="2021" name="Int. J. Syst. Evol. Microbiol.">
        <title>Pseudomonas piscium sp. nov., Pseudomonas pisciculturae sp. nov., Pseudomonas mucoides sp. nov. and Pseudomonas neuropathica sp. nov. isolated from rainbow trout.</title>
        <authorList>
            <person name="Duman M."/>
            <person name="Mulet M."/>
            <person name="Altun S."/>
            <person name="Saticioglu I.B."/>
            <person name="Gomila M."/>
            <person name="Lalucat J."/>
            <person name="Garcia-Valdes E."/>
        </authorList>
    </citation>
    <scope>NUCLEOTIDE SEQUENCE [LARGE SCALE GENOMIC DNA]</scope>
    <source>
        <strain evidence="1 2">LMG 28632</strain>
    </source>
</reference>
<evidence type="ECO:0000313" key="2">
    <source>
        <dbReference type="Proteomes" id="UP000772591"/>
    </source>
</evidence>
<dbReference type="InterPro" id="IPR010260">
    <property type="entry name" value="AlpA"/>
</dbReference>
<keyword evidence="2" id="KW-1185">Reference proteome</keyword>
<accession>A0ABS3AK84</accession>
<comment type="caution">
    <text evidence="1">The sequence shown here is derived from an EMBL/GenBank/DDBJ whole genome shotgun (WGS) entry which is preliminary data.</text>
</comment>
<dbReference type="PANTHER" id="PTHR36154">
    <property type="entry name" value="DNA-BINDING TRANSCRIPTIONAL ACTIVATOR ALPA"/>
    <property type="match status" value="1"/>
</dbReference>
<dbReference type="Pfam" id="PF05930">
    <property type="entry name" value="Phage_AlpA"/>
    <property type="match status" value="1"/>
</dbReference>
<organism evidence="1 2">
    <name type="scientific">Pseudomonas gregormendelii</name>
    <dbReference type="NCBI Taxonomy" id="1628277"/>
    <lineage>
        <taxon>Bacteria</taxon>
        <taxon>Pseudomonadati</taxon>
        <taxon>Pseudomonadota</taxon>
        <taxon>Gammaproteobacteria</taxon>
        <taxon>Pseudomonadales</taxon>
        <taxon>Pseudomonadaceae</taxon>
        <taxon>Pseudomonas</taxon>
    </lineage>
</organism>
<proteinExistence type="predicted"/>
<dbReference type="RefSeq" id="WP_205893412.1">
    <property type="nucleotide sequence ID" value="NZ_JADEVO010000027.1"/>
</dbReference>
<evidence type="ECO:0000313" key="1">
    <source>
        <dbReference type="EMBL" id="MBN3967241.1"/>
    </source>
</evidence>
<gene>
    <name evidence="1" type="ORF">IMW75_18425</name>
</gene>
<dbReference type="EMBL" id="JADEVO010000027">
    <property type="protein sequence ID" value="MBN3967241.1"/>
    <property type="molecule type" value="Genomic_DNA"/>
</dbReference>
<protein>
    <submittedName>
        <fullName evidence="1">AlpA family transcriptional regulator</fullName>
    </submittedName>
</protein>
<name>A0ABS3AK84_9PSED</name>
<dbReference type="Proteomes" id="UP000772591">
    <property type="component" value="Unassembled WGS sequence"/>
</dbReference>
<dbReference type="InterPro" id="IPR052931">
    <property type="entry name" value="Prophage_regulatory_activator"/>
</dbReference>
<dbReference type="Gene3D" id="1.10.238.160">
    <property type="match status" value="1"/>
</dbReference>
<dbReference type="PANTHER" id="PTHR36154:SF1">
    <property type="entry name" value="DNA-BINDING TRANSCRIPTIONAL ACTIVATOR ALPA"/>
    <property type="match status" value="1"/>
</dbReference>
<sequence>MATIHAQTVTPALLRLPAVCALVGLSKSQIYRLSGAGEFPSAVRLGANSVAWPAEHVQAWIADKIVSAGGANA</sequence>